<evidence type="ECO:0000256" key="5">
    <source>
        <dbReference type="ARBA" id="ARBA00093309"/>
    </source>
</evidence>
<evidence type="ECO:0000313" key="11">
    <source>
        <dbReference type="Proteomes" id="UP001482620"/>
    </source>
</evidence>
<dbReference type="PROSITE" id="PS00825">
    <property type="entry name" value="EF1BD_2"/>
    <property type="match status" value="1"/>
</dbReference>
<reference evidence="10 11" key="1">
    <citation type="submission" date="2021-06" db="EMBL/GenBank/DDBJ databases">
        <authorList>
            <person name="Palmer J.M."/>
        </authorList>
    </citation>
    <scope>NUCLEOTIDE SEQUENCE [LARGE SCALE GENOMIC DNA]</scope>
    <source>
        <strain evidence="11">if_2019</strain>
        <tissue evidence="10">Muscle</tissue>
    </source>
</reference>
<evidence type="ECO:0000256" key="6">
    <source>
        <dbReference type="ARBA" id="ARBA00093529"/>
    </source>
</evidence>
<dbReference type="EMBL" id="JAHRIQ010036352">
    <property type="protein sequence ID" value="MEQ2232989.1"/>
    <property type="molecule type" value="Genomic_DNA"/>
</dbReference>
<dbReference type="InterPro" id="IPR018940">
    <property type="entry name" value="EF-1_beta_acid_region_euk"/>
</dbReference>
<dbReference type="Gene3D" id="1.20.1050.130">
    <property type="match status" value="1"/>
</dbReference>
<evidence type="ECO:0000256" key="1">
    <source>
        <dbReference type="ARBA" id="ARBA00007411"/>
    </source>
</evidence>
<sequence>MITRTAKTSGCGDNRSRREIHTSLTMVARTTLLPGLLKTIAANRKMPLPLQLFEISDVVLKDESKDVGARNCRRFCAIYYNKTPGFEVIHGLLDRTMQLLEVKAARGEGYHIQAADDSTFFPGRCAEIFVRGKSVGRLGVLHPDVINRFELTMPCSALEMDIEPFLGHTAETLLTHDVPMQETIKHQFPAHSQSQAALPSRTPTTKTVFGDMSSQAGLKALNEFLADRSYIEGFAATQADAAVFDAIPSPPSQAFCHLRRWYRHIKSFQTERVRFPSAKSQFVLPPTPPASTNNTSEDDIDLFASDDEEESTEAARIREQRLAEYVAKKSKKPALVAKSSILLDVKPWDDDTDMAKLEECVRSVAMEGLLWGQSKLVPVGYGIKKLQIGCVVEDDKVGTDLLEEAITAFEEYVQSVDVVAFNKI</sequence>
<dbReference type="Proteomes" id="UP001482620">
    <property type="component" value="Unassembled WGS sequence"/>
</dbReference>
<comment type="similarity">
    <text evidence="1 7">Belongs to the EF-1-beta/EF-1-delta family.</text>
</comment>
<gene>
    <name evidence="10" type="ORF">ILYODFUR_017150</name>
</gene>
<comment type="function">
    <text evidence="5">Catalytic subunit of the guanine nucleotide exchange factor (GEF) (eEF1B subcomplex) of the eukaryotic elongation factor 1 complex (eEF1). Stimulates the exchange of GDP for GTP on elongation factor 1A (eEF1A), probably by displacing GDP from the nucleotide binding pocket in eEF1A.</text>
</comment>
<evidence type="ECO:0000259" key="9">
    <source>
        <dbReference type="SMART" id="SM01182"/>
    </source>
</evidence>
<dbReference type="SUPFAM" id="SSF55681">
    <property type="entry name" value="Class II aaRS and biotin synthetases"/>
    <property type="match status" value="1"/>
</dbReference>
<organism evidence="10 11">
    <name type="scientific">Ilyodon furcidens</name>
    <name type="common">goldbreast splitfin</name>
    <dbReference type="NCBI Taxonomy" id="33524"/>
    <lineage>
        <taxon>Eukaryota</taxon>
        <taxon>Metazoa</taxon>
        <taxon>Chordata</taxon>
        <taxon>Craniata</taxon>
        <taxon>Vertebrata</taxon>
        <taxon>Euteleostomi</taxon>
        <taxon>Actinopterygii</taxon>
        <taxon>Neopterygii</taxon>
        <taxon>Teleostei</taxon>
        <taxon>Neoteleostei</taxon>
        <taxon>Acanthomorphata</taxon>
        <taxon>Ovalentaria</taxon>
        <taxon>Atherinomorphae</taxon>
        <taxon>Cyprinodontiformes</taxon>
        <taxon>Goodeidae</taxon>
        <taxon>Ilyodon</taxon>
    </lineage>
</organism>
<dbReference type="InterPro" id="IPR001326">
    <property type="entry name" value="Transl_elong_EF1B_B/D_CS"/>
</dbReference>
<feature type="domain" description="Elongation factor 1 beta central acidic region eukaryote" evidence="9">
    <location>
        <begin position="302"/>
        <end position="329"/>
    </location>
</feature>
<keyword evidence="11" id="KW-1185">Reference proteome</keyword>
<comment type="subunit">
    <text evidence="6">EF-1 is composed of 4 subunits: alpha, beta (alpha subunit of the eEF1B subcomplex), delta (beta subunit of the eEF1B subcomplex), and gamma (gamma subunit of the eEF1B subcomplex). Interacts with elongation factor EEF1A1.</text>
</comment>
<evidence type="ECO:0000256" key="2">
    <source>
        <dbReference type="ARBA" id="ARBA00017600"/>
    </source>
</evidence>
<evidence type="ECO:0000313" key="10">
    <source>
        <dbReference type="EMBL" id="MEQ2232989.1"/>
    </source>
</evidence>
<dbReference type="Pfam" id="PF10587">
    <property type="entry name" value="EF-1_beta_acid"/>
    <property type="match status" value="1"/>
</dbReference>
<proteinExistence type="inferred from homology"/>
<dbReference type="Pfam" id="PF17759">
    <property type="entry name" value="tRNA_synthFbeta"/>
    <property type="match status" value="1"/>
</dbReference>
<keyword evidence="4 7" id="KW-0648">Protein biosynthesis</keyword>
<evidence type="ECO:0000256" key="7">
    <source>
        <dbReference type="RuleBase" id="RU003791"/>
    </source>
</evidence>
<dbReference type="Pfam" id="PF00736">
    <property type="entry name" value="EF1_GNE"/>
    <property type="match status" value="1"/>
</dbReference>
<comment type="caution">
    <text evidence="10">The sequence shown here is derived from an EMBL/GenBank/DDBJ whole genome shotgun (WGS) entry which is preliminary data.</text>
</comment>
<dbReference type="InterPro" id="IPR014717">
    <property type="entry name" value="Transl_elong_EF1B/ribsomal_bS6"/>
</dbReference>
<evidence type="ECO:0000256" key="3">
    <source>
        <dbReference type="ARBA" id="ARBA00022768"/>
    </source>
</evidence>
<dbReference type="InterPro" id="IPR049720">
    <property type="entry name" value="EF1B_bsu/dsu"/>
</dbReference>
<dbReference type="PANTHER" id="PTHR11595">
    <property type="entry name" value="EF-HAND AND COILED-COIL DOMAIN-CONTAINING FAMILY MEMBER"/>
    <property type="match status" value="1"/>
</dbReference>
<dbReference type="InterPro" id="IPR045864">
    <property type="entry name" value="aa-tRNA-synth_II/BPL/LPL"/>
</dbReference>
<dbReference type="InterPro" id="IPR036219">
    <property type="entry name" value="eEF-1beta-like_sf"/>
</dbReference>
<dbReference type="InterPro" id="IPR014038">
    <property type="entry name" value="EF1B_bsu/dsu_GNE"/>
</dbReference>
<dbReference type="CDD" id="cd00292">
    <property type="entry name" value="EF1B"/>
    <property type="match status" value="1"/>
</dbReference>
<dbReference type="CDD" id="cd10308">
    <property type="entry name" value="GST_C_eEF1b_like"/>
    <property type="match status" value="1"/>
</dbReference>
<keyword evidence="3 7" id="KW-0251">Elongation factor</keyword>
<dbReference type="SUPFAM" id="SSF47616">
    <property type="entry name" value="GST C-terminal domain-like"/>
    <property type="match status" value="1"/>
</dbReference>
<dbReference type="InterPro" id="IPR036282">
    <property type="entry name" value="Glutathione-S-Trfase_C_sf"/>
</dbReference>
<name>A0ABV0TJK2_9TELE</name>
<dbReference type="SUPFAM" id="SSF54984">
    <property type="entry name" value="eEF-1beta-like"/>
    <property type="match status" value="1"/>
</dbReference>
<dbReference type="SMART" id="SM01182">
    <property type="entry name" value="EF-1_beta_acid"/>
    <property type="match status" value="1"/>
</dbReference>
<protein>
    <recommendedName>
        <fullName evidence="2">Elongation factor 1-beta</fullName>
    </recommendedName>
</protein>
<dbReference type="SMART" id="SM00888">
    <property type="entry name" value="EF1_GNE"/>
    <property type="match status" value="1"/>
</dbReference>
<accession>A0ABV0TJK2</accession>
<dbReference type="Gene3D" id="3.30.930.10">
    <property type="entry name" value="Bira Bifunctional Protein, Domain 2"/>
    <property type="match status" value="1"/>
</dbReference>
<evidence type="ECO:0000256" key="4">
    <source>
        <dbReference type="ARBA" id="ARBA00022917"/>
    </source>
</evidence>
<dbReference type="InterPro" id="IPR041616">
    <property type="entry name" value="PheRS_beta_core"/>
</dbReference>
<feature type="domain" description="Translation elongation factor EF1B beta/delta subunit guanine nucleotide exchange" evidence="8">
    <location>
        <begin position="338"/>
        <end position="424"/>
    </location>
</feature>
<evidence type="ECO:0000259" key="8">
    <source>
        <dbReference type="SMART" id="SM00888"/>
    </source>
</evidence>
<dbReference type="PANTHER" id="PTHR11595:SF21">
    <property type="entry name" value="ELONGATION FACTOR 1-BETA"/>
    <property type="match status" value="1"/>
</dbReference>
<dbReference type="Gene3D" id="3.30.70.60">
    <property type="match status" value="1"/>
</dbReference>